<evidence type="ECO:0000256" key="7">
    <source>
        <dbReference type="ARBA" id="ARBA00023291"/>
    </source>
</evidence>
<evidence type="ECO:0000256" key="8">
    <source>
        <dbReference type="RuleBase" id="RU368020"/>
    </source>
</evidence>
<gene>
    <name evidence="10" type="ORF">GCM10010387_61610</name>
</gene>
<dbReference type="GO" id="GO:0005506">
    <property type="term" value="F:iron ion binding"/>
    <property type="evidence" value="ECO:0007669"/>
    <property type="project" value="UniProtKB-UniRule"/>
</dbReference>
<evidence type="ECO:0000259" key="9">
    <source>
        <dbReference type="PROSITE" id="PS51379"/>
    </source>
</evidence>
<evidence type="ECO:0000256" key="2">
    <source>
        <dbReference type="ARBA" id="ARBA00022448"/>
    </source>
</evidence>
<keyword evidence="7" id="KW-0003">3Fe-4S</keyword>
<comment type="function">
    <text evidence="8">Ferredoxins are iron-sulfur proteins that transfer electrons in a wide variety of metabolic reactions.</text>
</comment>
<proteinExistence type="predicted"/>
<evidence type="ECO:0000256" key="6">
    <source>
        <dbReference type="ARBA" id="ARBA00023014"/>
    </source>
</evidence>
<comment type="caution">
    <text evidence="10">The sequence shown here is derived from an EMBL/GenBank/DDBJ whole genome shotgun (WGS) entry which is preliminary data.</text>
</comment>
<evidence type="ECO:0000256" key="5">
    <source>
        <dbReference type="ARBA" id="ARBA00023004"/>
    </source>
</evidence>
<evidence type="ECO:0000256" key="4">
    <source>
        <dbReference type="ARBA" id="ARBA00022982"/>
    </source>
</evidence>
<dbReference type="InterPro" id="IPR051269">
    <property type="entry name" value="Fe-S_cluster_ET"/>
</dbReference>
<dbReference type="InterPro" id="IPR017896">
    <property type="entry name" value="4Fe4S_Fe-S-bd"/>
</dbReference>
<keyword evidence="2 8" id="KW-0813">Transport</keyword>
<reference evidence="10" key="2">
    <citation type="submission" date="2020-09" db="EMBL/GenBank/DDBJ databases">
        <authorList>
            <person name="Sun Q."/>
            <person name="Ohkuma M."/>
        </authorList>
    </citation>
    <scope>NUCLEOTIDE SEQUENCE</scope>
    <source>
        <strain evidence="10">JCM 4988</strain>
    </source>
</reference>
<dbReference type="GO" id="GO:0009055">
    <property type="term" value="F:electron transfer activity"/>
    <property type="evidence" value="ECO:0007669"/>
    <property type="project" value="UniProtKB-UniRule"/>
</dbReference>
<dbReference type="PANTHER" id="PTHR36923">
    <property type="entry name" value="FERREDOXIN"/>
    <property type="match status" value="1"/>
</dbReference>
<dbReference type="SUPFAM" id="SSF54862">
    <property type="entry name" value="4Fe-4S ferredoxins"/>
    <property type="match status" value="1"/>
</dbReference>
<evidence type="ECO:0000256" key="3">
    <source>
        <dbReference type="ARBA" id="ARBA00022723"/>
    </source>
</evidence>
<dbReference type="EMBL" id="BMWG01000029">
    <property type="protein sequence ID" value="GGZ59546.1"/>
    <property type="molecule type" value="Genomic_DNA"/>
</dbReference>
<protein>
    <recommendedName>
        <fullName evidence="8">Ferredoxin</fullName>
    </recommendedName>
</protein>
<dbReference type="PRINTS" id="PR00352">
    <property type="entry name" value="3FE4SFRDOXIN"/>
</dbReference>
<evidence type="ECO:0000313" key="10">
    <source>
        <dbReference type="EMBL" id="GGZ59546.1"/>
    </source>
</evidence>
<keyword evidence="6 8" id="KW-0411">Iron-sulfur</keyword>
<keyword evidence="5 8" id="KW-0408">Iron</keyword>
<keyword evidence="4 8" id="KW-0249">Electron transport</keyword>
<evidence type="ECO:0000313" key="11">
    <source>
        <dbReference type="Proteomes" id="UP000630936"/>
    </source>
</evidence>
<name>A0A918V2P7_9ACTN</name>
<dbReference type="Proteomes" id="UP000630936">
    <property type="component" value="Unassembled WGS sequence"/>
</dbReference>
<dbReference type="PANTHER" id="PTHR36923:SF3">
    <property type="entry name" value="FERREDOXIN"/>
    <property type="match status" value="1"/>
</dbReference>
<sequence length="69" mass="7109">MRVEVDRDVCVGAGLCVLTAPEVFAQDDDGLSGLLPGAGGRFGAEVREAARLCPVRAISAVREEGPEGP</sequence>
<keyword evidence="3 8" id="KW-0479">Metal-binding</keyword>
<evidence type="ECO:0000256" key="1">
    <source>
        <dbReference type="ARBA" id="ARBA00001927"/>
    </source>
</evidence>
<reference evidence="10" key="1">
    <citation type="journal article" date="2014" name="Int. J. Syst. Evol. Microbiol.">
        <title>Complete genome sequence of Corynebacterium casei LMG S-19264T (=DSM 44701T), isolated from a smear-ripened cheese.</title>
        <authorList>
            <consortium name="US DOE Joint Genome Institute (JGI-PGF)"/>
            <person name="Walter F."/>
            <person name="Albersmeier A."/>
            <person name="Kalinowski J."/>
            <person name="Ruckert C."/>
        </authorList>
    </citation>
    <scope>NUCLEOTIDE SEQUENCE</scope>
    <source>
        <strain evidence="10">JCM 4988</strain>
    </source>
</reference>
<dbReference type="GO" id="GO:0051538">
    <property type="term" value="F:3 iron, 4 sulfur cluster binding"/>
    <property type="evidence" value="ECO:0007669"/>
    <property type="project" value="UniProtKB-KW"/>
</dbReference>
<dbReference type="RefSeq" id="WP_190126563.1">
    <property type="nucleotide sequence ID" value="NZ_BMWG01000029.1"/>
</dbReference>
<feature type="domain" description="4Fe-4S ferredoxin-type" evidence="9">
    <location>
        <begin position="1"/>
        <end position="29"/>
    </location>
</feature>
<comment type="cofactor">
    <cofactor evidence="1">
        <name>[3Fe-4S] cluster</name>
        <dbReference type="ChEBI" id="CHEBI:21137"/>
    </cofactor>
</comment>
<dbReference type="Pfam" id="PF13459">
    <property type="entry name" value="Fer4_15"/>
    <property type="match status" value="1"/>
</dbReference>
<organism evidence="10 11">
    <name type="scientific">Streptomyces inusitatus</name>
    <dbReference type="NCBI Taxonomy" id="68221"/>
    <lineage>
        <taxon>Bacteria</taxon>
        <taxon>Bacillati</taxon>
        <taxon>Actinomycetota</taxon>
        <taxon>Actinomycetes</taxon>
        <taxon>Kitasatosporales</taxon>
        <taxon>Streptomycetaceae</taxon>
        <taxon>Streptomyces</taxon>
    </lineage>
</organism>
<dbReference type="PROSITE" id="PS51379">
    <property type="entry name" value="4FE4S_FER_2"/>
    <property type="match status" value="1"/>
</dbReference>
<dbReference type="InterPro" id="IPR001080">
    <property type="entry name" value="3Fe4S_ferredoxin"/>
</dbReference>
<accession>A0A918V2P7</accession>
<dbReference type="AlphaFoldDB" id="A0A918V2P7"/>
<keyword evidence="11" id="KW-1185">Reference proteome</keyword>
<dbReference type="Gene3D" id="3.30.70.20">
    <property type="match status" value="1"/>
</dbReference>